<proteinExistence type="predicted"/>
<protein>
    <submittedName>
        <fullName evidence="1">G protein-coupled receptor</fullName>
    </submittedName>
</protein>
<keyword evidence="2" id="KW-1185">Reference proteome</keyword>
<dbReference type="PANTHER" id="PTHR37433:SF19">
    <property type="entry name" value="ACTIVIN_RECP DOMAIN-CONTAINING PROTEIN"/>
    <property type="match status" value="1"/>
</dbReference>
<dbReference type="EnsemblMetazoa" id="PPA36276.1">
    <property type="protein sequence ID" value="PPA36276.1"/>
    <property type="gene ID" value="WBGene00274645"/>
</dbReference>
<dbReference type="PANTHER" id="PTHR37433">
    <property type="entry name" value="PROTEIN CBG25136-RELATED"/>
    <property type="match status" value="1"/>
</dbReference>
<dbReference type="Proteomes" id="UP000005239">
    <property type="component" value="Unassembled WGS sequence"/>
</dbReference>
<name>A0A2A6CX95_PRIPA</name>
<dbReference type="Pfam" id="PF10327">
    <property type="entry name" value="7TM_GPCR_Sri"/>
    <property type="match status" value="1"/>
</dbReference>
<accession>A0A2A6CX95</accession>
<sequence>MATTCILPIMLSIQCHQSFPGMNESTPAFCTGHLCAIVYFSFNRQIQSCIYDVEMETGCFGISSSRVLCTCETDRCNSNTHRIKRPVPPAGAIFNPEIRCPEQNTTGKCDSPTCLYTNDTSRLYPDALFINRSSKIELDKSNNYVLVPTVFDVAICTRKESTVLMHIDCVKHYNEARNQSRKYEAVECYTNLSNNFNGTNLCIGQLCYVNNFNGTTTRGCLDHVYDNFWALGETQEFEHLIDDKRNKKFSIHQFLLLEYYFCNFNHCNMDSVLVKNTLSSMPSIGNGHESCITNVAMADGCFGNSTLNTLCTCSQDRCNSNAHSITTIYSFSTLYNANISCVHLEKSIYNTSCDSPGCIYTNNTSSLYPNAIFVDQGSKVARDSNKNPVIVPSQSYVTFCTVKKCLEHYDKERNYKLANKDTACYTYSDNNFNENYVCYGQLCYVNNFNGTTTRGCFDYIYDVLWERGEGQHFGSMISNRNENFTIYQFLLLKYSFCNYDYCNLDPVTTKFVDEVVSTETPATGGDNSVLPRMPGHGFCVSLKRQPAALAAARYTIMRDYYSSEMLQCISIAITAVAAHTVVSSRSVTRVYSTMLLLSVVTWMSVDLVVQFLGDPIFFFTVTCVYRRTPQTYWQVSPATGMAIVQSIVMFGVVMYIALFIYRHQIIAPDDSRLKFTFRTKVALLALLLVPYLGIGPLFYVECAPIGNTYRSEETDFWDSHGQVRIDFYPVDAFYYALLIFDGIFAWLFIMMASCIARHTFALIKGASNISPTVQRMHRILTRSLIFQALTPFVFIIIPISSASIVQYLFTRPVTLIERKWPVLPVDISLVIFACHATVHSAVLIGTTPAFREQLIHKITCFRPRRISPDAEGPAFEGAFSSVPPTN</sequence>
<evidence type="ECO:0000313" key="2">
    <source>
        <dbReference type="Proteomes" id="UP000005239"/>
    </source>
</evidence>
<organism evidence="1 2">
    <name type="scientific">Pristionchus pacificus</name>
    <name type="common">Parasitic nematode worm</name>
    <dbReference type="NCBI Taxonomy" id="54126"/>
    <lineage>
        <taxon>Eukaryota</taxon>
        <taxon>Metazoa</taxon>
        <taxon>Ecdysozoa</taxon>
        <taxon>Nematoda</taxon>
        <taxon>Chromadorea</taxon>
        <taxon>Rhabditida</taxon>
        <taxon>Rhabditina</taxon>
        <taxon>Diplogasteromorpha</taxon>
        <taxon>Diplogasteroidea</taxon>
        <taxon>Neodiplogasteridae</taxon>
        <taxon>Pristionchus</taxon>
    </lineage>
</organism>
<reference evidence="1" key="2">
    <citation type="submission" date="2022-06" db="UniProtKB">
        <authorList>
            <consortium name="EnsemblMetazoa"/>
        </authorList>
    </citation>
    <scope>IDENTIFICATION</scope>
    <source>
        <strain evidence="1">PS312</strain>
    </source>
</reference>
<dbReference type="AlphaFoldDB" id="A0A2A6CX95"/>
<accession>A0A8R1UN24</accession>
<gene>
    <name evidence="1" type="primary">WBGene00274645</name>
</gene>
<dbReference type="InterPro" id="IPR019429">
    <property type="entry name" value="7TM_GPCR_serpentine_rcpt_Sri"/>
</dbReference>
<reference evidence="2" key="1">
    <citation type="journal article" date="2008" name="Nat. Genet.">
        <title>The Pristionchus pacificus genome provides a unique perspective on nematode lifestyle and parasitism.</title>
        <authorList>
            <person name="Dieterich C."/>
            <person name="Clifton S.W."/>
            <person name="Schuster L.N."/>
            <person name="Chinwalla A."/>
            <person name="Delehaunty K."/>
            <person name="Dinkelacker I."/>
            <person name="Fulton L."/>
            <person name="Fulton R."/>
            <person name="Godfrey J."/>
            <person name="Minx P."/>
            <person name="Mitreva M."/>
            <person name="Roeseler W."/>
            <person name="Tian H."/>
            <person name="Witte H."/>
            <person name="Yang S.P."/>
            <person name="Wilson R.K."/>
            <person name="Sommer R.J."/>
        </authorList>
    </citation>
    <scope>NUCLEOTIDE SEQUENCE [LARGE SCALE GENOMIC DNA]</scope>
    <source>
        <strain evidence="2">PS312</strain>
    </source>
</reference>
<evidence type="ECO:0000313" key="1">
    <source>
        <dbReference type="EnsemblMetazoa" id="PPA36276.1"/>
    </source>
</evidence>